<evidence type="ECO:0000313" key="4">
    <source>
        <dbReference type="Proteomes" id="UP000676506"/>
    </source>
</evidence>
<evidence type="ECO:0008006" key="5">
    <source>
        <dbReference type="Google" id="ProtNLM"/>
    </source>
</evidence>
<organism evidence="3 4">
    <name type="scientific">Chloracidobacterium validum</name>
    <dbReference type="NCBI Taxonomy" id="2821543"/>
    <lineage>
        <taxon>Bacteria</taxon>
        <taxon>Pseudomonadati</taxon>
        <taxon>Acidobacteriota</taxon>
        <taxon>Terriglobia</taxon>
        <taxon>Terriglobales</taxon>
        <taxon>Acidobacteriaceae</taxon>
        <taxon>Chloracidobacterium</taxon>
    </lineage>
</organism>
<proteinExistence type="predicted"/>
<gene>
    <name evidence="3" type="ORF">J8C06_08300</name>
</gene>
<protein>
    <recommendedName>
        <fullName evidence="5">DUF3352 domain-containing protein</fullName>
    </recommendedName>
</protein>
<name>A0ABX8B6U3_9BACT</name>
<feature type="region of interest" description="Disordered" evidence="1">
    <location>
        <begin position="382"/>
        <end position="411"/>
    </location>
</feature>
<evidence type="ECO:0000256" key="1">
    <source>
        <dbReference type="SAM" id="MobiDB-lite"/>
    </source>
</evidence>
<evidence type="ECO:0000313" key="3">
    <source>
        <dbReference type="EMBL" id="QUW02356.1"/>
    </source>
</evidence>
<dbReference type="RefSeq" id="WP_211428246.1">
    <property type="nucleotide sequence ID" value="NZ_CP072648.1"/>
</dbReference>
<reference evidence="3 4" key="1">
    <citation type="submission" date="2021-03" db="EMBL/GenBank/DDBJ databases">
        <title>Genomic and phenotypic characterization of Chloracidobacterium isolates provides evidence for multiple species.</title>
        <authorList>
            <person name="Saini M.K."/>
            <person name="Costas A.M.G."/>
            <person name="Tank M."/>
            <person name="Bryant D.A."/>
        </authorList>
    </citation>
    <scope>NUCLEOTIDE SEQUENCE [LARGE SCALE GENOMIC DNA]</scope>
    <source>
        <strain evidence="3 4">BV2-C</strain>
    </source>
</reference>
<feature type="compositionally biased region" description="Polar residues" evidence="1">
    <location>
        <begin position="393"/>
        <end position="410"/>
    </location>
</feature>
<accession>A0ABX8B6U3</accession>
<keyword evidence="2" id="KW-1133">Transmembrane helix</keyword>
<keyword evidence="2" id="KW-0812">Transmembrane</keyword>
<keyword evidence="4" id="KW-1185">Reference proteome</keyword>
<keyword evidence="2" id="KW-0472">Membrane</keyword>
<sequence>MLRHQIVTPFSNRSTWGRRLSYGGLLLLVVVGALVSAADRRAAANDGLALARVLPKGALAYVQARDFSDLLARWRNSQVRERYEVSDSYRAFRRSRLWAKLNERIKEFETNVGVTLTEDVVAQMAGKGAAIALYDMGKLELAFVTELSATQATATPLLARKALFENRTTATGQSYLVRELATDGGRLRQGLCVATPPGQFIVTTNEALMQRALDNLGGNRGDDLLSTMGPTLSIADGFVPHDLTLWTDVPRLRKQPYFGYYWVQGAAATELNGIEATLADVTFAQDGIEERRWSLTTGRVVPAALTSQQQSVARQLLNAAPFAAVETVKKADDAVERIAALVVGVVFPPLRTPTATEPPRIRVIDDTTDATASRGRYQRLDARFDRDLDDPNAPSSLPTARQTLSRQTAQPPDPLEVELVNLLRSAQPIYIAKLGETNTAPGSPFVTFERALVIHCERSFDTKAYEAAVARAIARRYFVAGTVPQITWQVGPTGVAAAQAAAPLERGSAYFVSNDLVVIASSQAYAEQLKARLAASSPAGAGALPAPYRQAIVRLPDLSPGYQQAMRMIGFRGASPLMPLEEEPMDESVAFFGQNVSSLLTVTEEFNTLTVESAATDGRLVERIHYGRRTMSPRTGE</sequence>
<dbReference type="EMBL" id="CP072648">
    <property type="protein sequence ID" value="QUW02356.1"/>
    <property type="molecule type" value="Genomic_DNA"/>
</dbReference>
<feature type="transmembrane region" description="Helical" evidence="2">
    <location>
        <begin position="20"/>
        <end position="38"/>
    </location>
</feature>
<dbReference type="Proteomes" id="UP000676506">
    <property type="component" value="Chromosome 1"/>
</dbReference>
<evidence type="ECO:0000256" key="2">
    <source>
        <dbReference type="SAM" id="Phobius"/>
    </source>
</evidence>